<dbReference type="KEGG" id="ifn:GM661_12660"/>
<gene>
    <name evidence="1" type="ORF">GM661_12660</name>
</gene>
<dbReference type="Proteomes" id="UP000665020">
    <property type="component" value="Chromosome"/>
</dbReference>
<keyword evidence="1" id="KW-0966">Cell projection</keyword>
<sequence>MSNNEITAEESREKLFIDQLNEVSVLKFSKNALHSLSISDSGLSVRDLQQLQLGFEKAANKGSEVSLIIVNNIAYIVSIKNSTVITALSDYGTKKKVVNEIDSIVFM</sequence>
<accession>A0A8A7KF96</accession>
<dbReference type="RefSeq" id="WP_230867150.1">
    <property type="nucleotide sequence ID" value="NZ_CP046640.1"/>
</dbReference>
<organism evidence="1 2">
    <name type="scientific">Iocasia fonsfrigidae</name>
    <dbReference type="NCBI Taxonomy" id="2682810"/>
    <lineage>
        <taxon>Bacteria</taxon>
        <taxon>Bacillati</taxon>
        <taxon>Bacillota</taxon>
        <taxon>Clostridia</taxon>
        <taxon>Halanaerobiales</taxon>
        <taxon>Halanaerobiaceae</taxon>
        <taxon>Iocasia</taxon>
    </lineage>
</organism>
<keyword evidence="1" id="KW-0282">Flagellum</keyword>
<name>A0A8A7KF96_9FIRM</name>
<dbReference type="AlphaFoldDB" id="A0A8A7KF96"/>
<protein>
    <submittedName>
        <fullName evidence="1">Flagellar protein</fullName>
    </submittedName>
</protein>
<evidence type="ECO:0000313" key="2">
    <source>
        <dbReference type="Proteomes" id="UP000665020"/>
    </source>
</evidence>
<reference evidence="1" key="1">
    <citation type="submission" date="2019-12" db="EMBL/GenBank/DDBJ databases">
        <authorList>
            <person name="zhang j."/>
            <person name="sun C.M."/>
        </authorList>
    </citation>
    <scope>NUCLEOTIDE SEQUENCE</scope>
    <source>
        <strain evidence="1">NS-1</strain>
    </source>
</reference>
<keyword evidence="2" id="KW-1185">Reference proteome</keyword>
<keyword evidence="1" id="KW-0969">Cilium</keyword>
<evidence type="ECO:0000313" key="1">
    <source>
        <dbReference type="EMBL" id="QTL98755.1"/>
    </source>
</evidence>
<proteinExistence type="predicted"/>
<dbReference type="EMBL" id="CP046640">
    <property type="protein sequence ID" value="QTL98755.1"/>
    <property type="molecule type" value="Genomic_DNA"/>
</dbReference>